<dbReference type="EMBL" id="JAYMYQ010000001">
    <property type="protein sequence ID" value="KAK7361037.1"/>
    <property type="molecule type" value="Genomic_DNA"/>
</dbReference>
<reference evidence="1 2" key="1">
    <citation type="submission" date="2024-01" db="EMBL/GenBank/DDBJ databases">
        <title>The genomes of 5 underutilized Papilionoideae crops provide insights into root nodulation and disease resistanc.</title>
        <authorList>
            <person name="Jiang F."/>
        </authorList>
    </citation>
    <scope>NUCLEOTIDE SEQUENCE [LARGE SCALE GENOMIC DNA]</scope>
    <source>
        <strain evidence="1">LVBAO_FW01</strain>
        <tissue evidence="1">Leaves</tissue>
    </source>
</reference>
<organism evidence="1 2">
    <name type="scientific">Canavalia gladiata</name>
    <name type="common">Sword bean</name>
    <name type="synonym">Dolichos gladiatus</name>
    <dbReference type="NCBI Taxonomy" id="3824"/>
    <lineage>
        <taxon>Eukaryota</taxon>
        <taxon>Viridiplantae</taxon>
        <taxon>Streptophyta</taxon>
        <taxon>Embryophyta</taxon>
        <taxon>Tracheophyta</taxon>
        <taxon>Spermatophyta</taxon>
        <taxon>Magnoliopsida</taxon>
        <taxon>eudicotyledons</taxon>
        <taxon>Gunneridae</taxon>
        <taxon>Pentapetalae</taxon>
        <taxon>rosids</taxon>
        <taxon>fabids</taxon>
        <taxon>Fabales</taxon>
        <taxon>Fabaceae</taxon>
        <taxon>Papilionoideae</taxon>
        <taxon>50 kb inversion clade</taxon>
        <taxon>NPAAA clade</taxon>
        <taxon>indigoferoid/millettioid clade</taxon>
        <taxon>Phaseoleae</taxon>
        <taxon>Canavalia</taxon>
    </lineage>
</organism>
<proteinExistence type="predicted"/>
<sequence>MNSFTSHVSFQQFASLRGYGEILTNQEALRLWGLLLATGGGNSDLRLGSSDFPKGLKVFLLQSGELRCNLAQVSPVETKLRSR</sequence>
<dbReference type="Proteomes" id="UP001367508">
    <property type="component" value="Unassembled WGS sequence"/>
</dbReference>
<name>A0AAN9R6H3_CANGL</name>
<accession>A0AAN9R6H3</accession>
<evidence type="ECO:0000313" key="2">
    <source>
        <dbReference type="Proteomes" id="UP001367508"/>
    </source>
</evidence>
<gene>
    <name evidence="1" type="ORF">VNO77_03063</name>
</gene>
<protein>
    <submittedName>
        <fullName evidence="1">Uncharacterized protein</fullName>
    </submittedName>
</protein>
<evidence type="ECO:0000313" key="1">
    <source>
        <dbReference type="EMBL" id="KAK7361037.1"/>
    </source>
</evidence>
<dbReference type="AlphaFoldDB" id="A0AAN9R6H3"/>
<comment type="caution">
    <text evidence="1">The sequence shown here is derived from an EMBL/GenBank/DDBJ whole genome shotgun (WGS) entry which is preliminary data.</text>
</comment>
<keyword evidence="2" id="KW-1185">Reference proteome</keyword>